<proteinExistence type="predicted"/>
<dbReference type="Proteomes" id="UP000616724">
    <property type="component" value="Unassembled WGS sequence"/>
</dbReference>
<gene>
    <name evidence="2" type="ORF">Plo01_79120</name>
</gene>
<dbReference type="RefSeq" id="WP_203895871.1">
    <property type="nucleotide sequence ID" value="NZ_BOOH01000078.1"/>
</dbReference>
<evidence type="ECO:0000259" key="1">
    <source>
        <dbReference type="Pfam" id="PF07238"/>
    </source>
</evidence>
<dbReference type="EMBL" id="BOOH01000078">
    <property type="protein sequence ID" value="GIH81483.1"/>
    <property type="molecule type" value="Genomic_DNA"/>
</dbReference>
<accession>A0A8J3WA41</accession>
<dbReference type="Pfam" id="PF07238">
    <property type="entry name" value="PilZ"/>
    <property type="match status" value="1"/>
</dbReference>
<reference evidence="2 3" key="1">
    <citation type="submission" date="2021-01" db="EMBL/GenBank/DDBJ databases">
        <title>Whole genome shotgun sequence of Planobispora longispora NBRC 13918.</title>
        <authorList>
            <person name="Komaki H."/>
            <person name="Tamura T."/>
        </authorList>
    </citation>
    <scope>NUCLEOTIDE SEQUENCE [LARGE SCALE GENOMIC DNA]</scope>
    <source>
        <strain evidence="2 3">NBRC 13918</strain>
    </source>
</reference>
<dbReference type="InterPro" id="IPR009875">
    <property type="entry name" value="PilZ_domain"/>
</dbReference>
<protein>
    <recommendedName>
        <fullName evidence="1">PilZ domain-containing protein</fullName>
    </recommendedName>
</protein>
<name>A0A8J3WA41_9ACTN</name>
<dbReference type="Gene3D" id="2.40.10.220">
    <property type="entry name" value="predicted glycosyltransferase like domains"/>
    <property type="match status" value="1"/>
</dbReference>
<dbReference type="GO" id="GO:0035438">
    <property type="term" value="F:cyclic-di-GMP binding"/>
    <property type="evidence" value="ECO:0007669"/>
    <property type="project" value="InterPro"/>
</dbReference>
<dbReference type="AlphaFoldDB" id="A0A8J3WA41"/>
<keyword evidence="3" id="KW-1185">Reference proteome</keyword>
<organism evidence="2 3">
    <name type="scientific">Planobispora longispora</name>
    <dbReference type="NCBI Taxonomy" id="28887"/>
    <lineage>
        <taxon>Bacteria</taxon>
        <taxon>Bacillati</taxon>
        <taxon>Actinomycetota</taxon>
        <taxon>Actinomycetes</taxon>
        <taxon>Streptosporangiales</taxon>
        <taxon>Streptosporangiaceae</taxon>
        <taxon>Planobispora</taxon>
    </lineage>
</organism>
<evidence type="ECO:0000313" key="2">
    <source>
        <dbReference type="EMBL" id="GIH81483.1"/>
    </source>
</evidence>
<feature type="domain" description="PilZ" evidence="1">
    <location>
        <begin position="96"/>
        <end position="196"/>
    </location>
</feature>
<sequence>MRSVRLPDVNALVELSLPDGRSYPTRVEDADGLVIKVAAPRGVGDIDVPVLGSAVSLHWTGPRGLYTAPGTLAAIERDRVTLWAVEADGNVDYYSRRTAVRVAAGEPIRLLDLAEGSEVFHGRFVDISERGVRCHGAAAGLSVEQPVLVKMVLDNNLLALEGSVLTVSDPEGDDVTTVVIYDPPDAQAQVIRRYVLNAQIRARKAAADSAAG</sequence>
<evidence type="ECO:0000313" key="3">
    <source>
        <dbReference type="Proteomes" id="UP000616724"/>
    </source>
</evidence>
<comment type="caution">
    <text evidence="2">The sequence shown here is derived from an EMBL/GenBank/DDBJ whole genome shotgun (WGS) entry which is preliminary data.</text>
</comment>